<evidence type="ECO:0000259" key="1">
    <source>
        <dbReference type="Pfam" id="PF03886"/>
    </source>
</evidence>
<sequence>MKPLRVILVLLPVVVAGCGPLVQIGAKGPPAVSLLLVEATATPTGVQAKPGSPTIAVDLPLLPAMLQTLRVAVRISDTEIQYLTAAGWAETPNRQVQRLFSDTLAARGLPVLDRSQVSPQPQATLSGALRDFTLDVRDPLQPIVRVRYDAQLSHPNQPRGPDLRRFEASEPVASQAPADVAAALSRAINRLAGDLADWTVANI</sequence>
<dbReference type="Proteomes" id="UP000538147">
    <property type="component" value="Unassembled WGS sequence"/>
</dbReference>
<dbReference type="EMBL" id="JACIIV010000012">
    <property type="protein sequence ID" value="MBB6227684.1"/>
    <property type="molecule type" value="Genomic_DNA"/>
</dbReference>
<evidence type="ECO:0000313" key="2">
    <source>
        <dbReference type="EMBL" id="MBB6227684.1"/>
    </source>
</evidence>
<comment type="caution">
    <text evidence="2">The sequence shown here is derived from an EMBL/GenBank/DDBJ whole genome shotgun (WGS) entry which is preliminary data.</text>
</comment>
<keyword evidence="3" id="KW-1185">Reference proteome</keyword>
<organism evidence="2 3">
    <name type="scientific">Polymorphobacter multimanifer</name>
    <dbReference type="NCBI Taxonomy" id="1070431"/>
    <lineage>
        <taxon>Bacteria</taxon>
        <taxon>Pseudomonadati</taxon>
        <taxon>Pseudomonadota</taxon>
        <taxon>Alphaproteobacteria</taxon>
        <taxon>Sphingomonadales</taxon>
        <taxon>Sphingosinicellaceae</taxon>
        <taxon>Polymorphobacter</taxon>
    </lineage>
</organism>
<dbReference type="InterPro" id="IPR005586">
    <property type="entry name" value="ABC_trans_aux"/>
</dbReference>
<dbReference type="Pfam" id="PF03886">
    <property type="entry name" value="ABC_trans_aux"/>
    <property type="match status" value="1"/>
</dbReference>
<feature type="domain" description="ABC-type transport auxiliary lipoprotein component" evidence="1">
    <location>
        <begin position="41"/>
        <end position="196"/>
    </location>
</feature>
<reference evidence="2 3" key="1">
    <citation type="submission" date="2020-08" db="EMBL/GenBank/DDBJ databases">
        <title>Genomic Encyclopedia of Type Strains, Phase IV (KMG-IV): sequencing the most valuable type-strain genomes for metagenomic binning, comparative biology and taxonomic classification.</title>
        <authorList>
            <person name="Goeker M."/>
        </authorList>
    </citation>
    <scope>NUCLEOTIDE SEQUENCE [LARGE SCALE GENOMIC DNA]</scope>
    <source>
        <strain evidence="2 3">DSM 102189</strain>
    </source>
</reference>
<dbReference type="RefSeq" id="WP_184198720.1">
    <property type="nucleotide sequence ID" value="NZ_BMOX01000008.1"/>
</dbReference>
<dbReference type="AlphaFoldDB" id="A0A841L4Y5"/>
<dbReference type="Gene3D" id="3.40.50.10610">
    <property type="entry name" value="ABC-type transport auxiliary lipoprotein component"/>
    <property type="match status" value="1"/>
</dbReference>
<protein>
    <submittedName>
        <fullName evidence="2">Cholesterol transport system auxiliary component</fullName>
    </submittedName>
</protein>
<accession>A0A841L4Y5</accession>
<gene>
    <name evidence="2" type="ORF">FHS79_001863</name>
</gene>
<proteinExistence type="predicted"/>
<dbReference type="PROSITE" id="PS51257">
    <property type="entry name" value="PROKAR_LIPOPROTEIN"/>
    <property type="match status" value="1"/>
</dbReference>
<evidence type="ECO:0000313" key="3">
    <source>
        <dbReference type="Proteomes" id="UP000538147"/>
    </source>
</evidence>
<dbReference type="SUPFAM" id="SSF159594">
    <property type="entry name" value="XCC0632-like"/>
    <property type="match status" value="1"/>
</dbReference>
<name>A0A841L4Y5_9SPHN</name>